<accession>A0A956NHE9</accession>
<dbReference type="Pfam" id="PF05973">
    <property type="entry name" value="Gp49"/>
    <property type="match status" value="1"/>
</dbReference>
<proteinExistence type="predicted"/>
<organism evidence="1 2">
    <name type="scientific">Eiseniibacteriota bacterium</name>
    <dbReference type="NCBI Taxonomy" id="2212470"/>
    <lineage>
        <taxon>Bacteria</taxon>
        <taxon>Candidatus Eiseniibacteriota</taxon>
    </lineage>
</organism>
<reference evidence="1" key="1">
    <citation type="submission" date="2020-04" db="EMBL/GenBank/DDBJ databases">
        <authorList>
            <person name="Zhang T."/>
        </authorList>
    </citation>
    <scope>NUCLEOTIDE SEQUENCE</scope>
    <source>
        <strain evidence="1">HKST-UBA02</strain>
    </source>
</reference>
<evidence type="ECO:0000313" key="2">
    <source>
        <dbReference type="Proteomes" id="UP000739538"/>
    </source>
</evidence>
<name>A0A956NHE9_UNCEI</name>
<evidence type="ECO:0000313" key="1">
    <source>
        <dbReference type="EMBL" id="MCA9757878.1"/>
    </source>
</evidence>
<sequence>MGSSLADLREFPIEARRVIGFALHLAQTGRKHVDAKPLKGFGGASVLEVVASHDGNTFRSIYTVRFADAVYVLHAFQKKSKRGAATPKQEIELVSRRLKQAEEHYAEWNR</sequence>
<dbReference type="Proteomes" id="UP000739538">
    <property type="component" value="Unassembled WGS sequence"/>
</dbReference>
<dbReference type="AlphaFoldDB" id="A0A956NHE9"/>
<protein>
    <submittedName>
        <fullName evidence="1">Type II toxin-antitoxin system RelE/ParE family toxin</fullName>
    </submittedName>
</protein>
<reference evidence="1" key="2">
    <citation type="journal article" date="2021" name="Microbiome">
        <title>Successional dynamics and alternative stable states in a saline activated sludge microbial community over 9 years.</title>
        <authorList>
            <person name="Wang Y."/>
            <person name="Ye J."/>
            <person name="Ju F."/>
            <person name="Liu L."/>
            <person name="Boyd J.A."/>
            <person name="Deng Y."/>
            <person name="Parks D.H."/>
            <person name="Jiang X."/>
            <person name="Yin X."/>
            <person name="Woodcroft B.J."/>
            <person name="Tyson G.W."/>
            <person name="Hugenholtz P."/>
            <person name="Polz M.F."/>
            <person name="Zhang T."/>
        </authorList>
    </citation>
    <scope>NUCLEOTIDE SEQUENCE</scope>
    <source>
        <strain evidence="1">HKST-UBA02</strain>
    </source>
</reference>
<comment type="caution">
    <text evidence="1">The sequence shown here is derived from an EMBL/GenBank/DDBJ whole genome shotgun (WGS) entry which is preliminary data.</text>
</comment>
<dbReference type="EMBL" id="JAGQHS010000126">
    <property type="protein sequence ID" value="MCA9757878.1"/>
    <property type="molecule type" value="Genomic_DNA"/>
</dbReference>
<gene>
    <name evidence="1" type="ORF">KDA27_18955</name>
</gene>
<dbReference type="InterPro" id="IPR009241">
    <property type="entry name" value="HigB-like"/>
</dbReference>